<evidence type="ECO:0000256" key="1">
    <source>
        <dbReference type="SAM" id="Coils"/>
    </source>
</evidence>
<proteinExistence type="predicted"/>
<feature type="coiled-coil region" evidence="1">
    <location>
        <begin position="210"/>
        <end position="270"/>
    </location>
</feature>
<sequence length="291" mass="34905">MQKNTKKYLVFKYVLPDDYLIGKVVFYQVLMEIMKCYNLVEFYENKFCEKWFKAQIYSKDMDIVNQYLRKVTYSLEDILSAEEQQLMFHVETIRSYIVTMINREFYEIHALKLRKKQHKFESQNQQIFTHDHSANIIQNNQSSPTNSSNFRSKLYKPINVNQPQISLNNSQITQTQDERNENSQLLKFSQNQVRGMNNMNQQNQQNLSFMENIQQNKRSSNTNLEESNKLSIQRHRKDLDEFKQQVNERLEKIENTLNLHSQKLIRLENILEAIARKLGCDIEELLNQKKQ</sequence>
<dbReference type="AlphaFoldDB" id="A0A078A3C8"/>
<accession>A0A078A3C8</accession>
<name>A0A078A3C8_STYLE</name>
<keyword evidence="3" id="KW-1185">Reference proteome</keyword>
<protein>
    <submittedName>
        <fullName evidence="2">Uncharacterized protein</fullName>
    </submittedName>
</protein>
<evidence type="ECO:0000313" key="2">
    <source>
        <dbReference type="EMBL" id="CDW76783.1"/>
    </source>
</evidence>
<dbReference type="InParanoid" id="A0A078A3C8"/>
<evidence type="ECO:0000313" key="3">
    <source>
        <dbReference type="Proteomes" id="UP000039865"/>
    </source>
</evidence>
<keyword evidence="1" id="KW-0175">Coiled coil</keyword>
<gene>
    <name evidence="2" type="primary">Contig4943.g5285</name>
    <name evidence="2" type="ORF">STYLEM_5746</name>
</gene>
<dbReference type="Proteomes" id="UP000039865">
    <property type="component" value="Unassembled WGS sequence"/>
</dbReference>
<organism evidence="2 3">
    <name type="scientific">Stylonychia lemnae</name>
    <name type="common">Ciliate</name>
    <dbReference type="NCBI Taxonomy" id="5949"/>
    <lineage>
        <taxon>Eukaryota</taxon>
        <taxon>Sar</taxon>
        <taxon>Alveolata</taxon>
        <taxon>Ciliophora</taxon>
        <taxon>Intramacronucleata</taxon>
        <taxon>Spirotrichea</taxon>
        <taxon>Stichotrichia</taxon>
        <taxon>Sporadotrichida</taxon>
        <taxon>Oxytrichidae</taxon>
        <taxon>Stylonychinae</taxon>
        <taxon>Stylonychia</taxon>
    </lineage>
</organism>
<reference evidence="2 3" key="1">
    <citation type="submission" date="2014-06" db="EMBL/GenBank/DDBJ databases">
        <authorList>
            <person name="Swart Estienne"/>
        </authorList>
    </citation>
    <scope>NUCLEOTIDE SEQUENCE [LARGE SCALE GENOMIC DNA]</scope>
    <source>
        <strain evidence="2 3">130c</strain>
    </source>
</reference>
<dbReference type="EMBL" id="CCKQ01005535">
    <property type="protein sequence ID" value="CDW76783.1"/>
    <property type="molecule type" value="Genomic_DNA"/>
</dbReference>